<protein>
    <submittedName>
        <fullName evidence="1">Serine hydroxymethyltransferase 2</fullName>
        <ecNumber evidence="1">2.1.2.1</ecNumber>
    </submittedName>
</protein>
<proteinExistence type="predicted"/>
<gene>
    <name evidence="1" type="primary">glyA2_1</name>
    <name evidence="1" type="ORF">A8U91_03167</name>
</gene>
<dbReference type="Gene3D" id="3.90.1150.10">
    <property type="entry name" value="Aspartate Aminotransferase, domain 1"/>
    <property type="match status" value="1"/>
</dbReference>
<dbReference type="SUPFAM" id="SSF53383">
    <property type="entry name" value="PLP-dependent transferases"/>
    <property type="match status" value="1"/>
</dbReference>
<evidence type="ECO:0000313" key="1">
    <source>
        <dbReference type="EMBL" id="OBX34122.1"/>
    </source>
</evidence>
<dbReference type="InterPro" id="IPR015424">
    <property type="entry name" value="PyrdxlP-dep_Trfase"/>
</dbReference>
<sequence length="77" mass="8094">MTSGLRIGTPAVTTRGFDQADCEALAGWICDILDVLAKEEDTTEIEAEVRGKVAELCARHPVYGAGQESQADAASIA</sequence>
<dbReference type="EC" id="2.1.2.1" evidence="1"/>
<reference evidence="1 2" key="1">
    <citation type="submission" date="2016-06" db="EMBL/GenBank/DDBJ databases">
        <title>Genome sequence of halotolerant plant growth promoting strain of Halomonas elongata HEK1 isolated from salterns of Rann of Kutch, Gujarat, India.</title>
        <authorList>
            <person name="Gaba S."/>
            <person name="Singh R.N."/>
            <person name="Abrol S."/>
            <person name="Kaushik R."/>
            <person name="Saxena A.K."/>
        </authorList>
    </citation>
    <scope>NUCLEOTIDE SEQUENCE [LARGE SCALE GENOMIC DNA]</scope>
    <source>
        <strain evidence="1 2">HEK1</strain>
    </source>
</reference>
<dbReference type="InterPro" id="IPR015422">
    <property type="entry name" value="PyrdxlP-dep_Trfase_small"/>
</dbReference>
<keyword evidence="1" id="KW-0489">Methyltransferase</keyword>
<name>A0A1B8NVU7_HALEL</name>
<dbReference type="GO" id="GO:0032259">
    <property type="term" value="P:methylation"/>
    <property type="evidence" value="ECO:0007669"/>
    <property type="project" value="UniProtKB-KW"/>
</dbReference>
<dbReference type="AlphaFoldDB" id="A0A1B8NVU7"/>
<dbReference type="GO" id="GO:0004372">
    <property type="term" value="F:glycine hydroxymethyltransferase activity"/>
    <property type="evidence" value="ECO:0007669"/>
    <property type="project" value="UniProtKB-EC"/>
</dbReference>
<dbReference type="PATRIC" id="fig|2746.7.peg.3260"/>
<organism evidence="1 2">
    <name type="scientific">Halomonas elongata</name>
    <dbReference type="NCBI Taxonomy" id="2746"/>
    <lineage>
        <taxon>Bacteria</taxon>
        <taxon>Pseudomonadati</taxon>
        <taxon>Pseudomonadota</taxon>
        <taxon>Gammaproteobacteria</taxon>
        <taxon>Oceanospirillales</taxon>
        <taxon>Halomonadaceae</taxon>
        <taxon>Halomonas</taxon>
    </lineage>
</organism>
<dbReference type="GO" id="GO:0008168">
    <property type="term" value="F:methyltransferase activity"/>
    <property type="evidence" value="ECO:0007669"/>
    <property type="project" value="UniProtKB-KW"/>
</dbReference>
<accession>A0A1B8NVU7</accession>
<evidence type="ECO:0000313" key="2">
    <source>
        <dbReference type="Proteomes" id="UP000092504"/>
    </source>
</evidence>
<dbReference type="Proteomes" id="UP000092504">
    <property type="component" value="Unassembled WGS sequence"/>
</dbReference>
<keyword evidence="1" id="KW-0808">Transferase</keyword>
<comment type="caution">
    <text evidence="1">The sequence shown here is derived from an EMBL/GenBank/DDBJ whole genome shotgun (WGS) entry which is preliminary data.</text>
</comment>
<dbReference type="EMBL" id="MAJD01000002">
    <property type="protein sequence ID" value="OBX34122.1"/>
    <property type="molecule type" value="Genomic_DNA"/>
</dbReference>